<sequence length="309" mass="35199">MKVNNNILKIELFKKWVGARKGRMSLLATLLGKNKKALYAIIHENRMSPDLMRAVEAQKLVIQELEQECIQQFPYFVRFVRKGEGRISRLAEKLEVSTNAIRGLAHAKKDGRFLLINYGVKRVVNAIRDIEQERRNASYSHEKMDVKAYISEQVRRRNYSLSEVMQLADQIKQHADAGNQDAAVICRVMGEGKYRILSVGFDTHFSDMCKSHVCDQSNPHIHASLFAALSLPKKERDQVGYLMQFSHSAPCPGCAKRLINLGIAEVYCYFEPELLDGVQEMGDLGIPVYKYNVVHKTVKTINSVTRRVA</sequence>
<proteinExistence type="predicted"/>
<accession>N8Y503</accession>
<dbReference type="Gene3D" id="3.40.140.10">
    <property type="entry name" value="Cytidine Deaminase, domain 2"/>
    <property type="match status" value="1"/>
</dbReference>
<reference evidence="1 2" key="1">
    <citation type="submission" date="2013-02" db="EMBL/GenBank/DDBJ databases">
        <title>The Genome Sequence of Acinetobacter schindleri NIPH 900.</title>
        <authorList>
            <consortium name="The Broad Institute Genome Sequencing Platform"/>
            <consortium name="The Broad Institute Genome Sequencing Center for Infectious Disease"/>
            <person name="Cerqueira G."/>
            <person name="Feldgarden M."/>
            <person name="Courvalin P."/>
            <person name="Perichon B."/>
            <person name="Grillot-Courvalin C."/>
            <person name="Clermont D."/>
            <person name="Rocha E."/>
            <person name="Yoon E.-J."/>
            <person name="Nemec A."/>
            <person name="Walker B."/>
            <person name="Young S.K."/>
            <person name="Zeng Q."/>
            <person name="Gargeya S."/>
            <person name="Fitzgerald M."/>
            <person name="Haas B."/>
            <person name="Abouelleil A."/>
            <person name="Alvarado L."/>
            <person name="Arachchi H.M."/>
            <person name="Berlin A.M."/>
            <person name="Chapman S.B."/>
            <person name="Dewar J."/>
            <person name="Goldberg J."/>
            <person name="Griggs A."/>
            <person name="Gujja S."/>
            <person name="Hansen M."/>
            <person name="Howarth C."/>
            <person name="Imamovic A."/>
            <person name="Larimer J."/>
            <person name="McCowan C."/>
            <person name="Murphy C."/>
            <person name="Neiman D."/>
            <person name="Pearson M."/>
            <person name="Priest M."/>
            <person name="Roberts A."/>
            <person name="Saif S."/>
            <person name="Shea T."/>
            <person name="Sisk P."/>
            <person name="Sykes S."/>
            <person name="Wortman J."/>
            <person name="Nusbaum C."/>
            <person name="Birren B."/>
        </authorList>
    </citation>
    <scope>NUCLEOTIDE SEQUENCE [LARGE SCALE GENOMIC DNA]</scope>
    <source>
        <strain evidence="1 2">NIPH 900</strain>
    </source>
</reference>
<evidence type="ECO:0000313" key="2">
    <source>
        <dbReference type="Proteomes" id="UP000018438"/>
    </source>
</evidence>
<dbReference type="HOGENOM" id="CLU_899023_0_0_6"/>
<dbReference type="AlphaFoldDB" id="N8Y503"/>
<dbReference type="SUPFAM" id="SSF53927">
    <property type="entry name" value="Cytidine deaminase-like"/>
    <property type="match status" value="1"/>
</dbReference>
<dbReference type="GO" id="GO:0003824">
    <property type="term" value="F:catalytic activity"/>
    <property type="evidence" value="ECO:0007669"/>
    <property type="project" value="InterPro"/>
</dbReference>
<dbReference type="PATRIC" id="fig|1217675.3.peg.36"/>
<dbReference type="Proteomes" id="UP000018438">
    <property type="component" value="Unassembled WGS sequence"/>
</dbReference>
<comment type="caution">
    <text evidence="1">The sequence shown here is derived from an EMBL/GenBank/DDBJ whole genome shotgun (WGS) entry which is preliminary data.</text>
</comment>
<keyword evidence="2" id="KW-1185">Reference proteome</keyword>
<evidence type="ECO:0000313" key="1">
    <source>
        <dbReference type="EMBL" id="ENV14693.1"/>
    </source>
</evidence>
<organism evidence="1 2">
    <name type="scientific">Acinetobacter schindleri NIPH 900</name>
    <dbReference type="NCBI Taxonomy" id="1217675"/>
    <lineage>
        <taxon>Bacteria</taxon>
        <taxon>Pseudomonadati</taxon>
        <taxon>Pseudomonadota</taxon>
        <taxon>Gammaproteobacteria</taxon>
        <taxon>Moraxellales</taxon>
        <taxon>Moraxellaceae</taxon>
        <taxon>Acinetobacter</taxon>
    </lineage>
</organism>
<dbReference type="InterPro" id="IPR016193">
    <property type="entry name" value="Cytidine_deaminase-like"/>
</dbReference>
<name>N8Y503_9GAMM</name>
<protein>
    <submittedName>
        <fullName evidence="1">Uncharacterized protein</fullName>
    </submittedName>
</protein>
<dbReference type="EMBL" id="APPI01000003">
    <property type="protein sequence ID" value="ENV14693.1"/>
    <property type="molecule type" value="Genomic_DNA"/>
</dbReference>
<dbReference type="RefSeq" id="WP_004811424.1">
    <property type="nucleotide sequence ID" value="NZ_KB849446.1"/>
</dbReference>
<gene>
    <name evidence="1" type="ORF">F965_00039</name>
</gene>